<dbReference type="eggNOG" id="COG2972">
    <property type="taxonomic scope" value="Bacteria"/>
</dbReference>
<keyword evidence="1" id="KW-1133">Transmembrane helix</keyword>
<accession>R9GPY9</accession>
<sequence length="985" mass="113224">MHRLFKDIGFKGLIRYLLLSLLFLSRIPVFAETLNFKNYTVKDGLANSNVYSIFQDRKGFIWIATEGGVNRFDGERFELFTMDNGLSDNEVLEIHQDSKGKIWFLTLNGKLSYYWNGKFYNASNDPVLKKTAGRGSYTSFFEDSTHRLWFSTNRNNILSIDSGNKVSFFSSTTHSFVNAFLFETLQHQIAALSEHCLYYLENNKFIKNPLKDYPLSSKSITHESTSQEVYFLSATLLLKIRGKEAIPLATIKGLKNWDVGSFILDKKEMWIGTMGMGLYRYKSFDKQPEHYLNNYTISHIIRDKQGNTWFSTIGNGIFMLPYHNNFTRHITEEDGLAANAINQVFKINDKLILGYNNGNVDLIQHNKVKKFALHSDHLYNPVQDFFFEKKNGSFWYGSENSLIEIQKNGEQQHYLNDPKWVSYALKSFSLSSSNKIAVALASGVYILNKNSKKGSSYPPANLLKSTSFPNRAYCVFYDSHNGLWFSNIQGLHYYQSGKLEYVYKKYPLLQQRITDIAELPGNMIVCSTYGFGVLVLKNFKLIHIITAKNGLSSNICKNLFVEGTAAWVVTGKGISKIKFNSTSYSIANYNSENGLLSNEINDLYVDHDTAYVASNSGLTIFKETKRTRQLSLPDVIIRSIEVNKNQLTLKEAQDLHYQQNNITVNFISLDFTHPLEVIYSYRLDKRSPWTETIEKTIEFSALEPGQYTLELRARSMNTAWTRPTQLVIYISGPYYKTWWFIAALLLLVTLILFLLIRYYYRVKQNKEKEELLVKSHIMSLEQQALQAMMNPHFIFNVMNSIQYFINTRDNAMANQLLTGFARLIRKNLDICTKSYISVEEELSYLKLYLSLEKLRFGEKMSYNIQVNTDIDLQETYIPSMLLQPYVENAIWHGLMPMDNPGEINVTLTNNKQELLLIIRDNGVGIDNSINSKSSDHVSRGMKLTQQRISLLNKFNQDSISISVAQMDSGGTIVRVKISLKPFTQS</sequence>
<dbReference type="Pfam" id="PF07495">
    <property type="entry name" value="Y_Y_Y"/>
    <property type="match status" value="1"/>
</dbReference>
<dbReference type="PANTHER" id="PTHR34220:SF7">
    <property type="entry name" value="SENSOR HISTIDINE KINASE YPDA"/>
    <property type="match status" value="1"/>
</dbReference>
<keyword evidence="4" id="KW-0808">Transferase</keyword>
<evidence type="ECO:0000313" key="5">
    <source>
        <dbReference type="Proteomes" id="UP000014174"/>
    </source>
</evidence>
<evidence type="ECO:0000259" key="2">
    <source>
        <dbReference type="Pfam" id="PF06580"/>
    </source>
</evidence>
<dbReference type="InterPro" id="IPR011110">
    <property type="entry name" value="Reg_prop"/>
</dbReference>
<feature type="transmembrane region" description="Helical" evidence="1">
    <location>
        <begin position="738"/>
        <end position="760"/>
    </location>
</feature>
<organism evidence="4 5">
    <name type="scientific">Arcticibacter svalbardensis MN12-7</name>
    <dbReference type="NCBI Taxonomy" id="1150600"/>
    <lineage>
        <taxon>Bacteria</taxon>
        <taxon>Pseudomonadati</taxon>
        <taxon>Bacteroidota</taxon>
        <taxon>Sphingobacteriia</taxon>
        <taxon>Sphingobacteriales</taxon>
        <taxon>Sphingobacteriaceae</taxon>
        <taxon>Arcticibacter</taxon>
    </lineage>
</organism>
<keyword evidence="4" id="KW-0418">Kinase</keyword>
<dbReference type="SUPFAM" id="SSF55874">
    <property type="entry name" value="ATPase domain of HSP90 chaperone/DNA topoisomerase II/histidine kinase"/>
    <property type="match status" value="1"/>
</dbReference>
<evidence type="ECO:0000256" key="1">
    <source>
        <dbReference type="SAM" id="Phobius"/>
    </source>
</evidence>
<dbReference type="GO" id="GO:0016020">
    <property type="term" value="C:membrane"/>
    <property type="evidence" value="ECO:0007669"/>
    <property type="project" value="InterPro"/>
</dbReference>
<dbReference type="InterPro" id="IPR011123">
    <property type="entry name" value="Y_Y_Y"/>
</dbReference>
<evidence type="ECO:0000259" key="3">
    <source>
        <dbReference type="Pfam" id="PF07495"/>
    </source>
</evidence>
<dbReference type="Proteomes" id="UP000014174">
    <property type="component" value="Unassembled WGS sequence"/>
</dbReference>
<dbReference type="AlphaFoldDB" id="R9GPY9"/>
<dbReference type="InterPro" id="IPR050640">
    <property type="entry name" value="Bact_2-comp_sensor_kinase"/>
</dbReference>
<dbReference type="Gene3D" id="2.130.10.10">
    <property type="entry name" value="YVTN repeat-like/Quinoprotein amine dehydrogenase"/>
    <property type="match status" value="4"/>
</dbReference>
<dbReference type="SUPFAM" id="SSF63829">
    <property type="entry name" value="Calcium-dependent phosphotriesterase"/>
    <property type="match status" value="2"/>
</dbReference>
<feature type="domain" description="Two component regulator three Y" evidence="3">
    <location>
        <begin position="671"/>
        <end position="730"/>
    </location>
</feature>
<keyword evidence="1" id="KW-0812">Transmembrane</keyword>
<dbReference type="InterPro" id="IPR010559">
    <property type="entry name" value="Sig_transdc_His_kin_internal"/>
</dbReference>
<dbReference type="EMBL" id="AQPN01000101">
    <property type="protein sequence ID" value="EOR93907.1"/>
    <property type="molecule type" value="Genomic_DNA"/>
</dbReference>
<dbReference type="Pfam" id="PF07494">
    <property type="entry name" value="Reg_prop"/>
    <property type="match status" value="1"/>
</dbReference>
<reference evidence="4 5" key="1">
    <citation type="journal article" date="2013" name="Genome Announc.">
        <title>Draft Genome Sequence of Arcticibacter svalbardensis Strain MN12-7T, a Member of the Family Sphingobacteriaceae Isolated from an Arctic Soil Sample.</title>
        <authorList>
            <person name="Shivaji S."/>
            <person name="Ara S."/>
            <person name="Prasad S."/>
            <person name="Manasa B.P."/>
            <person name="Begum Z."/>
            <person name="Singh A."/>
            <person name="Kumar Pinnaka A."/>
        </authorList>
    </citation>
    <scope>NUCLEOTIDE SEQUENCE [LARGE SCALE GENOMIC DNA]</scope>
    <source>
        <strain evidence="4 5">MN12-7</strain>
    </source>
</reference>
<dbReference type="InterPro" id="IPR036890">
    <property type="entry name" value="HATPase_C_sf"/>
</dbReference>
<dbReference type="InterPro" id="IPR015943">
    <property type="entry name" value="WD40/YVTN_repeat-like_dom_sf"/>
</dbReference>
<dbReference type="OrthoDB" id="9809670at2"/>
<dbReference type="Gene3D" id="3.30.565.10">
    <property type="entry name" value="Histidine kinase-like ATPase, C-terminal domain"/>
    <property type="match status" value="1"/>
</dbReference>
<dbReference type="PANTHER" id="PTHR34220">
    <property type="entry name" value="SENSOR HISTIDINE KINASE YPDA"/>
    <property type="match status" value="1"/>
</dbReference>
<comment type="caution">
    <text evidence="4">The sequence shown here is derived from an EMBL/GenBank/DDBJ whole genome shotgun (WGS) entry which is preliminary data.</text>
</comment>
<name>R9GPY9_9SPHI</name>
<dbReference type="Gene3D" id="2.60.40.10">
    <property type="entry name" value="Immunoglobulins"/>
    <property type="match status" value="1"/>
</dbReference>
<dbReference type="PATRIC" id="fig|1150600.3.peg.2870"/>
<keyword evidence="5" id="KW-1185">Reference proteome</keyword>
<dbReference type="STRING" id="1150600.ADIARSV_2900"/>
<keyword evidence="1" id="KW-0472">Membrane</keyword>
<dbReference type="Pfam" id="PF06580">
    <property type="entry name" value="His_kinase"/>
    <property type="match status" value="1"/>
</dbReference>
<protein>
    <submittedName>
        <fullName evidence="4">Sensor histidine kinase</fullName>
    </submittedName>
</protein>
<feature type="domain" description="Signal transduction histidine kinase internal region" evidence="2">
    <location>
        <begin position="781"/>
        <end position="859"/>
    </location>
</feature>
<dbReference type="InterPro" id="IPR013783">
    <property type="entry name" value="Ig-like_fold"/>
</dbReference>
<evidence type="ECO:0000313" key="4">
    <source>
        <dbReference type="EMBL" id="EOR93907.1"/>
    </source>
</evidence>
<gene>
    <name evidence="4" type="ORF">ADIARSV_2900</name>
</gene>
<dbReference type="GO" id="GO:0000155">
    <property type="term" value="F:phosphorelay sensor kinase activity"/>
    <property type="evidence" value="ECO:0007669"/>
    <property type="project" value="InterPro"/>
</dbReference>
<dbReference type="RefSeq" id="WP_016196131.1">
    <property type="nucleotide sequence ID" value="NZ_AQPN01000101.1"/>
</dbReference>
<proteinExistence type="predicted"/>
<dbReference type="eggNOG" id="COG3292">
    <property type="taxonomic scope" value="Bacteria"/>
</dbReference>